<evidence type="ECO:0000313" key="2">
    <source>
        <dbReference type="EMBL" id="PTU17804.1"/>
    </source>
</evidence>
<evidence type="ECO:0000313" key="3">
    <source>
        <dbReference type="Proteomes" id="UP000244073"/>
    </source>
</evidence>
<proteinExistence type="predicted"/>
<dbReference type="EMBL" id="MSFN02000009">
    <property type="protein sequence ID" value="PTU17804.1"/>
    <property type="molecule type" value="Genomic_DNA"/>
</dbReference>
<name>A0A2T5LNE6_9EURO</name>
<feature type="compositionally biased region" description="Basic and acidic residues" evidence="1">
    <location>
        <begin position="194"/>
        <end position="210"/>
    </location>
</feature>
<dbReference type="OrthoDB" id="2253354at2759"/>
<organism evidence="2 3">
    <name type="scientific">Aspergillus ochraceoroseus IBT 24754</name>
    <dbReference type="NCBI Taxonomy" id="1392256"/>
    <lineage>
        <taxon>Eukaryota</taxon>
        <taxon>Fungi</taxon>
        <taxon>Dikarya</taxon>
        <taxon>Ascomycota</taxon>
        <taxon>Pezizomycotina</taxon>
        <taxon>Eurotiomycetes</taxon>
        <taxon>Eurotiomycetidae</taxon>
        <taxon>Eurotiales</taxon>
        <taxon>Aspergillaceae</taxon>
        <taxon>Aspergillus</taxon>
        <taxon>Aspergillus subgen. Nidulantes</taxon>
    </lineage>
</organism>
<sequence>MASRTMNPPTLLRRIYSRKQPGPSPIPPPPPRTGPALSNQPQQHFFSTTTTTSNKSNPRRALPKLAQTSLWASILPKFLRTRNPAPPKNTTTSPSKEWNPASFYIIIFILIGSQAIRMIALKNEYAAYTRSTDAKIRLLREVIEKVRAGEKVDVEKLLGTGEEAKEREWDEVLREIEREDSLWHQRQSLDARLREAKDKEKEKESEAAAEKKKKKKKKNASENTASEGDGSSDASAAAAAAAAAAQGQTKRKVNFF</sequence>
<comment type="caution">
    <text evidence="2">The sequence shown here is derived from an EMBL/GenBank/DDBJ whole genome shotgun (WGS) entry which is preliminary data.</text>
</comment>
<dbReference type="RefSeq" id="XP_040749196.1">
    <property type="nucleotide sequence ID" value="XM_040899463.1"/>
</dbReference>
<feature type="compositionally biased region" description="Pro residues" evidence="1">
    <location>
        <begin position="22"/>
        <end position="33"/>
    </location>
</feature>
<accession>A0A2T5LNE6</accession>
<dbReference type="AlphaFoldDB" id="A0A2T5LNE6"/>
<feature type="region of interest" description="Disordered" evidence="1">
    <location>
        <begin position="1"/>
        <end position="42"/>
    </location>
</feature>
<protein>
    <submittedName>
        <fullName evidence="2">Uncharacterized protein</fullName>
    </submittedName>
</protein>
<dbReference type="GeneID" id="63816345"/>
<dbReference type="Proteomes" id="UP000244073">
    <property type="component" value="Unassembled WGS sequence"/>
</dbReference>
<evidence type="ECO:0000256" key="1">
    <source>
        <dbReference type="SAM" id="MobiDB-lite"/>
    </source>
</evidence>
<dbReference type="VEuPathDB" id="FungiDB:P175DRAFT_0526334"/>
<feature type="region of interest" description="Disordered" evidence="1">
    <location>
        <begin position="194"/>
        <end position="256"/>
    </location>
</feature>
<dbReference type="Pfam" id="PF17254">
    <property type="entry name" value="DUF5321"/>
    <property type="match status" value="1"/>
</dbReference>
<reference evidence="2 3" key="1">
    <citation type="journal article" date="2018" name="Proc. Natl. Acad. Sci. U.S.A.">
        <title>Linking secondary metabolites to gene clusters through genome sequencing of six diverse Aspergillus species.</title>
        <authorList>
            <person name="Kaerboelling I."/>
            <person name="Vesth T.C."/>
            <person name="Frisvad J.C."/>
            <person name="Nybo J.L."/>
            <person name="Theobald S."/>
            <person name="Kuo A."/>
            <person name="Bowyer P."/>
            <person name="Matsuda Y."/>
            <person name="Mondo S."/>
            <person name="Lyhne E.K."/>
            <person name="Kogle M.E."/>
            <person name="Clum A."/>
            <person name="Lipzen A."/>
            <person name="Salamov A."/>
            <person name="Ngan C.Y."/>
            <person name="Daum C."/>
            <person name="Chiniquy J."/>
            <person name="Barry K."/>
            <person name="LaButti K."/>
            <person name="Haridas S."/>
            <person name="Simmons B.A."/>
            <person name="Magnuson J.K."/>
            <person name="Mortensen U.H."/>
            <person name="Larsen T.O."/>
            <person name="Grigoriev I.V."/>
            <person name="Baker S.E."/>
            <person name="Andersen M.R."/>
        </authorList>
    </citation>
    <scope>NUCLEOTIDE SEQUENCE [LARGE SCALE GENOMIC DNA]</scope>
    <source>
        <strain evidence="2 3">IBT 24754</strain>
    </source>
</reference>
<gene>
    <name evidence="2" type="ORF">P175DRAFT_0526334</name>
</gene>
<dbReference type="InterPro" id="IPR035213">
    <property type="entry name" value="DUF5321"/>
</dbReference>
<feature type="compositionally biased region" description="Low complexity" evidence="1">
    <location>
        <begin position="221"/>
        <end position="245"/>
    </location>
</feature>